<dbReference type="InterPro" id="IPR002934">
    <property type="entry name" value="Polymerase_NTP_transf_dom"/>
</dbReference>
<accession>A0ABZ2Y5L1</accession>
<protein>
    <submittedName>
        <fullName evidence="2">Nucleotidyltransferase domain-containing protein</fullName>
    </submittedName>
</protein>
<dbReference type="SUPFAM" id="SSF81301">
    <property type="entry name" value="Nucleotidyltransferase"/>
    <property type="match status" value="1"/>
</dbReference>
<sequence>MVENILNQITRELEGIPGIIGIVLGGSRARGTNHEKSDIDIGIYYDETEGFDIRELGKVASKLDDEHRENLITQIGG</sequence>
<dbReference type="Pfam" id="PF01909">
    <property type="entry name" value="NTP_transf_2"/>
    <property type="match status" value="1"/>
</dbReference>
<dbReference type="Proteomes" id="UP001486565">
    <property type="component" value="Chromosome"/>
</dbReference>
<dbReference type="InterPro" id="IPR043519">
    <property type="entry name" value="NT_sf"/>
</dbReference>
<feature type="domain" description="Polymerase nucleotidyl transferase" evidence="1">
    <location>
        <begin position="7"/>
        <end position="55"/>
    </location>
</feature>
<keyword evidence="3" id="KW-1185">Reference proteome</keyword>
<evidence type="ECO:0000313" key="3">
    <source>
        <dbReference type="Proteomes" id="UP001486565"/>
    </source>
</evidence>
<proteinExistence type="predicted"/>
<reference evidence="2 3" key="1">
    <citation type="submission" date="2023-03" db="EMBL/GenBank/DDBJ databases">
        <title>Novel Species.</title>
        <authorList>
            <person name="Ma S."/>
        </authorList>
    </citation>
    <scope>NUCLEOTIDE SEQUENCE [LARGE SCALE GENOMIC DNA]</scope>
    <source>
        <strain evidence="2 3">LIND6LT2</strain>
    </source>
</reference>
<dbReference type="Gene3D" id="3.30.460.10">
    <property type="entry name" value="Beta Polymerase, domain 2"/>
    <property type="match status" value="1"/>
</dbReference>
<evidence type="ECO:0000313" key="2">
    <source>
        <dbReference type="EMBL" id="WZL69272.1"/>
    </source>
</evidence>
<evidence type="ECO:0000259" key="1">
    <source>
        <dbReference type="Pfam" id="PF01909"/>
    </source>
</evidence>
<dbReference type="CDD" id="cd05403">
    <property type="entry name" value="NT_KNTase_like"/>
    <property type="match status" value="1"/>
</dbReference>
<organism evidence="2 3">
    <name type="scientific">Defluviitalea saccharophila</name>
    <dbReference type="NCBI Taxonomy" id="879970"/>
    <lineage>
        <taxon>Bacteria</taxon>
        <taxon>Bacillati</taxon>
        <taxon>Bacillota</taxon>
        <taxon>Clostridia</taxon>
        <taxon>Lachnospirales</taxon>
        <taxon>Defluviitaleaceae</taxon>
        <taxon>Defluviitalea</taxon>
    </lineage>
</organism>
<gene>
    <name evidence="2" type="ORF">QBE51_10765</name>
</gene>
<name>A0ABZ2Y5L1_9FIRM</name>
<dbReference type="RefSeq" id="WP_341876275.1">
    <property type="nucleotide sequence ID" value="NZ_CP121687.1"/>
</dbReference>
<dbReference type="EMBL" id="CP121687">
    <property type="protein sequence ID" value="WZL69272.1"/>
    <property type="molecule type" value="Genomic_DNA"/>
</dbReference>